<comment type="caution">
    <text evidence="2">The sequence shown here is derived from an EMBL/GenBank/DDBJ whole genome shotgun (WGS) entry which is preliminary data.</text>
</comment>
<dbReference type="Proteomes" id="UP001501371">
    <property type="component" value="Unassembled WGS sequence"/>
</dbReference>
<dbReference type="EMBL" id="BAAAKV010000035">
    <property type="protein sequence ID" value="GAA1178483.1"/>
    <property type="molecule type" value="Genomic_DNA"/>
</dbReference>
<protein>
    <recommendedName>
        <fullName evidence="1">DUF397 domain-containing protein</fullName>
    </recommendedName>
</protein>
<organism evidence="2 3">
    <name type="scientific">Streptomyces hebeiensis</name>
    <dbReference type="NCBI Taxonomy" id="229486"/>
    <lineage>
        <taxon>Bacteria</taxon>
        <taxon>Bacillati</taxon>
        <taxon>Actinomycetota</taxon>
        <taxon>Actinomycetes</taxon>
        <taxon>Kitasatosporales</taxon>
        <taxon>Streptomycetaceae</taxon>
        <taxon>Streptomyces</taxon>
    </lineage>
</organism>
<dbReference type="InterPro" id="IPR007278">
    <property type="entry name" value="DUF397"/>
</dbReference>
<evidence type="ECO:0000313" key="2">
    <source>
        <dbReference type="EMBL" id="GAA1178483.1"/>
    </source>
</evidence>
<proteinExistence type="predicted"/>
<accession>A0ABP4FMI4</accession>
<dbReference type="RefSeq" id="WP_344278249.1">
    <property type="nucleotide sequence ID" value="NZ_BAAAKV010000035.1"/>
</dbReference>
<feature type="domain" description="DUF397" evidence="1">
    <location>
        <begin position="4"/>
        <end position="56"/>
    </location>
</feature>
<dbReference type="Pfam" id="PF04149">
    <property type="entry name" value="DUF397"/>
    <property type="match status" value="1"/>
</dbReference>
<name>A0ABP4FMI4_9ACTN</name>
<reference evidence="3" key="1">
    <citation type="journal article" date="2019" name="Int. J. Syst. Evol. Microbiol.">
        <title>The Global Catalogue of Microorganisms (GCM) 10K type strain sequencing project: providing services to taxonomists for standard genome sequencing and annotation.</title>
        <authorList>
            <consortium name="The Broad Institute Genomics Platform"/>
            <consortium name="The Broad Institute Genome Sequencing Center for Infectious Disease"/>
            <person name="Wu L."/>
            <person name="Ma J."/>
        </authorList>
    </citation>
    <scope>NUCLEOTIDE SEQUENCE [LARGE SCALE GENOMIC DNA]</scope>
    <source>
        <strain evidence="3">JCM 12696</strain>
    </source>
</reference>
<gene>
    <name evidence="2" type="ORF">GCM10009654_39700</name>
</gene>
<sequence length="74" mass="7776">MSALNWQKSSFSGEAANCVHIAAADDGTIKIHESDDPATIVTTTPEKLRAFILGVKAGEFDHFAATPASMPDTA</sequence>
<evidence type="ECO:0000313" key="3">
    <source>
        <dbReference type="Proteomes" id="UP001501371"/>
    </source>
</evidence>
<keyword evidence="3" id="KW-1185">Reference proteome</keyword>
<evidence type="ECO:0000259" key="1">
    <source>
        <dbReference type="Pfam" id="PF04149"/>
    </source>
</evidence>